<dbReference type="HOGENOM" id="CLU_2580213_0_0_1"/>
<gene>
    <name evidence="1" type="ORF">COCSADRAFT_293232</name>
</gene>
<sequence>MLRDSESVRSERGVRISPFPHSSLFSFFSSLLSSKTQPGRDRTREVGVYLTPTCTSPSHHLHCIYTLLYPYTAAAIAVKEST</sequence>
<proteinExistence type="predicted"/>
<dbReference type="Proteomes" id="UP000016934">
    <property type="component" value="Unassembled WGS sequence"/>
</dbReference>
<keyword evidence="2" id="KW-1185">Reference proteome</keyword>
<feature type="non-terminal residue" evidence="1">
    <location>
        <position position="82"/>
    </location>
</feature>
<evidence type="ECO:0000313" key="2">
    <source>
        <dbReference type="Proteomes" id="UP000016934"/>
    </source>
</evidence>
<dbReference type="EMBL" id="KB445639">
    <property type="protein sequence ID" value="EMD67780.1"/>
    <property type="molecule type" value="Genomic_DNA"/>
</dbReference>
<dbReference type="GeneID" id="19136030"/>
<dbReference type="RefSeq" id="XP_007697344.1">
    <property type="nucleotide sequence ID" value="XM_007699154.1"/>
</dbReference>
<name>M2SZP0_COCSN</name>
<reference evidence="1 2" key="1">
    <citation type="journal article" date="2012" name="PLoS Pathog.">
        <title>Diverse lifestyles and strategies of plant pathogenesis encoded in the genomes of eighteen Dothideomycetes fungi.</title>
        <authorList>
            <person name="Ohm R.A."/>
            <person name="Feau N."/>
            <person name="Henrissat B."/>
            <person name="Schoch C.L."/>
            <person name="Horwitz B.A."/>
            <person name="Barry K.W."/>
            <person name="Condon B.J."/>
            <person name="Copeland A.C."/>
            <person name="Dhillon B."/>
            <person name="Glaser F."/>
            <person name="Hesse C.N."/>
            <person name="Kosti I."/>
            <person name="LaButti K."/>
            <person name="Lindquist E.A."/>
            <person name="Lucas S."/>
            <person name="Salamov A.A."/>
            <person name="Bradshaw R.E."/>
            <person name="Ciuffetti L."/>
            <person name="Hamelin R.C."/>
            <person name="Kema G.H.J."/>
            <person name="Lawrence C."/>
            <person name="Scott J.A."/>
            <person name="Spatafora J.W."/>
            <person name="Turgeon B.G."/>
            <person name="de Wit P.J.G.M."/>
            <person name="Zhong S."/>
            <person name="Goodwin S.B."/>
            <person name="Grigoriev I.V."/>
        </authorList>
    </citation>
    <scope>NUCLEOTIDE SEQUENCE [LARGE SCALE GENOMIC DNA]</scope>
    <source>
        <strain evidence="2">ND90Pr / ATCC 201652</strain>
    </source>
</reference>
<reference evidence="2" key="2">
    <citation type="journal article" date="2013" name="PLoS Genet.">
        <title>Comparative genome structure, secondary metabolite, and effector coding capacity across Cochliobolus pathogens.</title>
        <authorList>
            <person name="Condon B.J."/>
            <person name="Leng Y."/>
            <person name="Wu D."/>
            <person name="Bushley K.E."/>
            <person name="Ohm R.A."/>
            <person name="Otillar R."/>
            <person name="Martin J."/>
            <person name="Schackwitz W."/>
            <person name="Grimwood J."/>
            <person name="MohdZainudin N."/>
            <person name="Xue C."/>
            <person name="Wang R."/>
            <person name="Manning V.A."/>
            <person name="Dhillon B."/>
            <person name="Tu Z.J."/>
            <person name="Steffenson B.J."/>
            <person name="Salamov A."/>
            <person name="Sun H."/>
            <person name="Lowry S."/>
            <person name="LaButti K."/>
            <person name="Han J."/>
            <person name="Copeland A."/>
            <person name="Lindquist E."/>
            <person name="Barry K."/>
            <person name="Schmutz J."/>
            <person name="Baker S.E."/>
            <person name="Ciuffetti L.M."/>
            <person name="Grigoriev I.V."/>
            <person name="Zhong S."/>
            <person name="Turgeon B.G."/>
        </authorList>
    </citation>
    <scope>NUCLEOTIDE SEQUENCE [LARGE SCALE GENOMIC DNA]</scope>
    <source>
        <strain evidence="2">ND90Pr / ATCC 201652</strain>
    </source>
</reference>
<dbReference type="AlphaFoldDB" id="M2SZP0"/>
<evidence type="ECO:0000313" key="1">
    <source>
        <dbReference type="EMBL" id="EMD67780.1"/>
    </source>
</evidence>
<dbReference type="KEGG" id="bsc:COCSADRAFT_293232"/>
<organism evidence="1 2">
    <name type="scientific">Cochliobolus sativus (strain ND90Pr / ATCC 201652)</name>
    <name type="common">Common root rot and spot blotch fungus</name>
    <name type="synonym">Bipolaris sorokiniana</name>
    <dbReference type="NCBI Taxonomy" id="665912"/>
    <lineage>
        <taxon>Eukaryota</taxon>
        <taxon>Fungi</taxon>
        <taxon>Dikarya</taxon>
        <taxon>Ascomycota</taxon>
        <taxon>Pezizomycotina</taxon>
        <taxon>Dothideomycetes</taxon>
        <taxon>Pleosporomycetidae</taxon>
        <taxon>Pleosporales</taxon>
        <taxon>Pleosporineae</taxon>
        <taxon>Pleosporaceae</taxon>
        <taxon>Bipolaris</taxon>
    </lineage>
</organism>
<protein>
    <submittedName>
        <fullName evidence="1">Uncharacterized protein</fullName>
    </submittedName>
</protein>
<accession>M2SZP0</accession>